<dbReference type="RefSeq" id="WP_311161281.1">
    <property type="nucleotide sequence ID" value="NZ_JAVQLW010000002.1"/>
</dbReference>
<gene>
    <name evidence="2" type="ORF">RGQ15_14890</name>
</gene>
<reference evidence="3" key="1">
    <citation type="submission" date="2023-07" db="EMBL/GenBank/DDBJ databases">
        <title>Paracoccus sp. MBLB3053 whole genome sequence.</title>
        <authorList>
            <person name="Hwang C.Y."/>
            <person name="Cho E.-S."/>
            <person name="Seo M.-J."/>
        </authorList>
    </citation>
    <scope>NUCLEOTIDE SEQUENCE [LARGE SCALE GENOMIC DNA]</scope>
    <source>
        <strain evidence="3">MBLB3053</strain>
    </source>
</reference>
<accession>A0ABU2HUX2</accession>
<evidence type="ECO:0000256" key="1">
    <source>
        <dbReference type="SAM" id="MobiDB-lite"/>
    </source>
</evidence>
<organism evidence="2 3">
    <name type="scientific">Paracoccus aurantius</name>
    <dbReference type="NCBI Taxonomy" id="3073814"/>
    <lineage>
        <taxon>Bacteria</taxon>
        <taxon>Pseudomonadati</taxon>
        <taxon>Pseudomonadota</taxon>
        <taxon>Alphaproteobacteria</taxon>
        <taxon>Rhodobacterales</taxon>
        <taxon>Paracoccaceae</taxon>
        <taxon>Paracoccus</taxon>
    </lineage>
</organism>
<sequence>MLHDKQHLPDQPGQDGDTYPSGMERERQLPEGGPEKPKPSPDYRPEDDASTPKRSST</sequence>
<evidence type="ECO:0000313" key="2">
    <source>
        <dbReference type="EMBL" id="MDS9468850.1"/>
    </source>
</evidence>
<name>A0ABU2HUX2_9RHOB</name>
<comment type="caution">
    <text evidence="2">The sequence shown here is derived from an EMBL/GenBank/DDBJ whole genome shotgun (WGS) entry which is preliminary data.</text>
</comment>
<feature type="compositionally biased region" description="Basic and acidic residues" evidence="1">
    <location>
        <begin position="23"/>
        <end position="51"/>
    </location>
</feature>
<proteinExistence type="predicted"/>
<evidence type="ECO:0000313" key="3">
    <source>
        <dbReference type="Proteomes" id="UP001269144"/>
    </source>
</evidence>
<dbReference type="EMBL" id="JAVQLW010000002">
    <property type="protein sequence ID" value="MDS9468850.1"/>
    <property type="molecule type" value="Genomic_DNA"/>
</dbReference>
<protein>
    <submittedName>
        <fullName evidence="2">Uncharacterized protein</fullName>
    </submittedName>
</protein>
<dbReference type="Proteomes" id="UP001269144">
    <property type="component" value="Unassembled WGS sequence"/>
</dbReference>
<keyword evidence="3" id="KW-1185">Reference proteome</keyword>
<feature type="region of interest" description="Disordered" evidence="1">
    <location>
        <begin position="1"/>
        <end position="57"/>
    </location>
</feature>